<evidence type="ECO:0000313" key="2">
    <source>
        <dbReference type="EMBL" id="CAN70828.1"/>
    </source>
</evidence>
<reference evidence="2" key="1">
    <citation type="journal article" date="2007" name="PLoS ONE">
        <title>The first genome sequence of an elite grapevine cultivar (Pinot noir Vitis vinifera L.): coping with a highly heterozygous genome.</title>
        <authorList>
            <person name="Velasco R."/>
            <person name="Zharkikh A."/>
            <person name="Troggio M."/>
            <person name="Cartwright D.A."/>
            <person name="Cestaro A."/>
            <person name="Pruss D."/>
            <person name="Pindo M."/>
            <person name="FitzGerald L.M."/>
            <person name="Vezzulli S."/>
            <person name="Reid J."/>
            <person name="Malacarne G."/>
            <person name="Iliev D."/>
            <person name="Coppola G."/>
            <person name="Wardell B."/>
            <person name="Micheletti D."/>
            <person name="Macalma T."/>
            <person name="Facci M."/>
            <person name="Mitchell J.T."/>
            <person name="Perazzolli M."/>
            <person name="Eldredge G."/>
            <person name="Gatto P."/>
            <person name="Oyzerski R."/>
            <person name="Moretto M."/>
            <person name="Gutin N."/>
            <person name="Stefanini M."/>
            <person name="Chen Y."/>
            <person name="Segala C."/>
            <person name="Davenport C."/>
            <person name="Dematte L."/>
            <person name="Mraz A."/>
            <person name="Battilana J."/>
            <person name="Stormo K."/>
            <person name="Costa F."/>
            <person name="Tao Q."/>
            <person name="Si-Ammour A."/>
            <person name="Harkins T."/>
            <person name="Lackey A."/>
            <person name="Perbost C."/>
            <person name="Taillon B."/>
            <person name="Stella A."/>
            <person name="Solovyev V."/>
            <person name="Fawcett J.A."/>
            <person name="Sterck L."/>
            <person name="Vandepoele K."/>
            <person name="Grando S.M."/>
            <person name="Toppo S."/>
            <person name="Moser C."/>
            <person name="Lanchbury J."/>
            <person name="Bogden R."/>
            <person name="Skolnick M."/>
            <person name="Sgaramella V."/>
            <person name="Bhatnagar S.K."/>
            <person name="Fontana P."/>
            <person name="Gutin A."/>
            <person name="Van de Peer Y."/>
            <person name="Salamini F."/>
            <person name="Viola R."/>
        </authorList>
    </citation>
    <scope>NUCLEOTIDE SEQUENCE</scope>
</reference>
<accession>A5C2E6</accession>
<name>A5C2E6_VITVI</name>
<gene>
    <name evidence="2" type="ORF">VITISV_029101</name>
</gene>
<feature type="compositionally biased region" description="Basic and acidic residues" evidence="1">
    <location>
        <begin position="13"/>
        <end position="23"/>
    </location>
</feature>
<proteinExistence type="predicted"/>
<sequence>MIVTKGKRLKVARTSDSKQKTPDIGKSSANKGKRTMVDQNVEVFLVDTILTERKINMGCIILRHMKACSLSEDSVFAYGMFITKIVKYFNMNLRNETDGAKAFADHPSQIARNEAKASNNLNAQISSLGTRLKEMALSNDRRLTSLEQRIDGFQEEFKSGMQVIRAQHDELMAFLRG</sequence>
<evidence type="ECO:0000256" key="1">
    <source>
        <dbReference type="SAM" id="MobiDB-lite"/>
    </source>
</evidence>
<feature type="region of interest" description="Disordered" evidence="1">
    <location>
        <begin position="1"/>
        <end position="32"/>
    </location>
</feature>
<dbReference type="AlphaFoldDB" id="A5C2E6"/>
<dbReference type="EMBL" id="AM479661">
    <property type="protein sequence ID" value="CAN70828.1"/>
    <property type="molecule type" value="Genomic_DNA"/>
</dbReference>
<protein>
    <submittedName>
        <fullName evidence="2">Uncharacterized protein</fullName>
    </submittedName>
</protein>
<feature type="compositionally biased region" description="Basic residues" evidence="1">
    <location>
        <begin position="1"/>
        <end position="11"/>
    </location>
</feature>
<organism evidence="2">
    <name type="scientific">Vitis vinifera</name>
    <name type="common">Grape</name>
    <dbReference type="NCBI Taxonomy" id="29760"/>
    <lineage>
        <taxon>Eukaryota</taxon>
        <taxon>Viridiplantae</taxon>
        <taxon>Streptophyta</taxon>
        <taxon>Embryophyta</taxon>
        <taxon>Tracheophyta</taxon>
        <taxon>Spermatophyta</taxon>
        <taxon>Magnoliopsida</taxon>
        <taxon>eudicotyledons</taxon>
        <taxon>Gunneridae</taxon>
        <taxon>Pentapetalae</taxon>
        <taxon>rosids</taxon>
        <taxon>Vitales</taxon>
        <taxon>Vitaceae</taxon>
        <taxon>Viteae</taxon>
        <taxon>Vitis</taxon>
    </lineage>
</organism>